<dbReference type="GO" id="GO:0051213">
    <property type="term" value="F:dioxygenase activity"/>
    <property type="evidence" value="ECO:0007669"/>
    <property type="project" value="UniProtKB-KW"/>
</dbReference>
<dbReference type="InterPro" id="IPR008775">
    <property type="entry name" value="Phytyl_CoA_dOase-like"/>
</dbReference>
<reference evidence="3 4" key="1">
    <citation type="submission" date="2024-01" db="EMBL/GenBank/DDBJ databases">
        <title>Multi-omics insights into the function and evolution of sodium benzoate biodegradation pathways in Benzoatithermus flavus gen. nov., sp. nov. from hot spring.</title>
        <authorList>
            <person name="Hu C.-J."/>
            <person name="Li W.-J."/>
        </authorList>
    </citation>
    <scope>NUCLEOTIDE SEQUENCE [LARGE SCALE GENOMIC DNA]</scope>
    <source>
        <strain evidence="3 4">SYSU G07066</strain>
    </source>
</reference>
<dbReference type="EMBL" id="JBBLZC010000007">
    <property type="protein sequence ID" value="MEK0083286.1"/>
    <property type="molecule type" value="Genomic_DNA"/>
</dbReference>
<keyword evidence="2" id="KW-0408">Iron</keyword>
<keyword evidence="3" id="KW-0223">Dioxygenase</keyword>
<dbReference type="RefSeq" id="WP_418159131.1">
    <property type="nucleotide sequence ID" value="NZ_JBBLZC010000007.1"/>
</dbReference>
<dbReference type="PANTHER" id="PTHR20883:SF15">
    <property type="entry name" value="PHYTANOYL-COA DIOXYGENASE DOMAIN-CONTAINING PROTEIN 1"/>
    <property type="match status" value="1"/>
</dbReference>
<organism evidence="3 4">
    <name type="scientific">Benzoatithermus flavus</name>
    <dbReference type="NCBI Taxonomy" id="3108223"/>
    <lineage>
        <taxon>Bacteria</taxon>
        <taxon>Pseudomonadati</taxon>
        <taxon>Pseudomonadota</taxon>
        <taxon>Alphaproteobacteria</taxon>
        <taxon>Geminicoccales</taxon>
        <taxon>Geminicoccaceae</taxon>
        <taxon>Benzoatithermus</taxon>
    </lineage>
</organism>
<keyword evidence="4" id="KW-1185">Reference proteome</keyword>
<dbReference type="PANTHER" id="PTHR20883">
    <property type="entry name" value="PHYTANOYL-COA DIOXYGENASE DOMAIN CONTAINING 1"/>
    <property type="match status" value="1"/>
</dbReference>
<dbReference type="Proteomes" id="UP001375743">
    <property type="component" value="Unassembled WGS sequence"/>
</dbReference>
<keyword evidence="1" id="KW-0479">Metal-binding</keyword>
<evidence type="ECO:0000256" key="2">
    <source>
        <dbReference type="ARBA" id="ARBA00023004"/>
    </source>
</evidence>
<dbReference type="Gene3D" id="2.60.120.620">
    <property type="entry name" value="q2cbj1_9rhob like domain"/>
    <property type="match status" value="1"/>
</dbReference>
<accession>A0ABU8XPZ3</accession>
<name>A0ABU8XPZ3_9PROT</name>
<protein>
    <submittedName>
        <fullName evidence="3">Phytanoyl-CoA dioxygenase family protein</fullName>
    </submittedName>
</protein>
<evidence type="ECO:0000256" key="1">
    <source>
        <dbReference type="ARBA" id="ARBA00022723"/>
    </source>
</evidence>
<keyword evidence="3" id="KW-0560">Oxidoreductase</keyword>
<evidence type="ECO:0000313" key="4">
    <source>
        <dbReference type="Proteomes" id="UP001375743"/>
    </source>
</evidence>
<comment type="caution">
    <text evidence="3">The sequence shown here is derived from an EMBL/GenBank/DDBJ whole genome shotgun (WGS) entry which is preliminary data.</text>
</comment>
<sequence length="284" mass="31788">MGLSAEQIARYRQDGFLVIEGFVPEAACDRLRSRMAELLVGFDPRGVRTVFSTEDQRHAQEDWFLDSGDKIRFFLEPGALDAAGELRRPLPLSVNKVGHALHDLDPLFDAFSRQPVIEAVARAVGLEEPLLLQSMYIFKQPRIGGEVACHQDSTFLHTEPLSCTGFWFALEDATEENGCLWAEPGGHRRPLRQRFVRTGRTTWMEILDPAPLPTAGLVPLPAPKGSLVLLHGSLPHRSGPNLSDRSRHAYALHLIDGTCRYSESNWLRRAPTMPLRGFPRPADH</sequence>
<dbReference type="Pfam" id="PF05721">
    <property type="entry name" value="PhyH"/>
    <property type="match status" value="1"/>
</dbReference>
<gene>
    <name evidence="3" type="ORF">U1T56_08980</name>
</gene>
<evidence type="ECO:0000313" key="3">
    <source>
        <dbReference type="EMBL" id="MEK0083286.1"/>
    </source>
</evidence>
<proteinExistence type="predicted"/>
<dbReference type="SUPFAM" id="SSF51197">
    <property type="entry name" value="Clavaminate synthase-like"/>
    <property type="match status" value="1"/>
</dbReference>